<reference evidence="4 5" key="1">
    <citation type="submission" date="2015-07" db="EMBL/GenBank/DDBJ databases">
        <title>Comparative genomics of the Sigatoka disease complex on banana suggests a link between parallel evolutionary changes in Pseudocercospora fijiensis and Pseudocercospora eumusae and increased virulence on the banana host.</title>
        <authorList>
            <person name="Chang T.-C."/>
            <person name="Salvucci A."/>
            <person name="Crous P.W."/>
            <person name="Stergiopoulos I."/>
        </authorList>
    </citation>
    <scope>NUCLEOTIDE SEQUENCE [LARGE SCALE GENOMIC DNA]</scope>
    <source>
        <strain evidence="4 5">CBS 114824</strain>
    </source>
</reference>
<dbReference type="Gene3D" id="6.10.140.2040">
    <property type="match status" value="1"/>
</dbReference>
<name>A0A139HPG6_9PEZI</name>
<feature type="region of interest" description="Disordered" evidence="3">
    <location>
        <begin position="1"/>
        <end position="39"/>
    </location>
</feature>
<feature type="compositionally biased region" description="Polar residues" evidence="3">
    <location>
        <begin position="1"/>
        <end position="16"/>
    </location>
</feature>
<evidence type="ECO:0000256" key="2">
    <source>
        <dbReference type="PROSITE-ProRule" id="PRU00401"/>
    </source>
</evidence>
<evidence type="ECO:0000256" key="1">
    <source>
        <dbReference type="ARBA" id="ARBA00022737"/>
    </source>
</evidence>
<dbReference type="PROSITE" id="PS51073">
    <property type="entry name" value="RPEL"/>
    <property type="match status" value="1"/>
</dbReference>
<protein>
    <recommendedName>
        <fullName evidence="6">RPEL repeat protein</fullName>
    </recommendedName>
</protein>
<keyword evidence="5" id="KW-1185">Reference proteome</keyword>
<proteinExistence type="predicted"/>
<evidence type="ECO:0000256" key="3">
    <source>
        <dbReference type="SAM" id="MobiDB-lite"/>
    </source>
</evidence>
<dbReference type="AlphaFoldDB" id="A0A139HPG6"/>
<comment type="caution">
    <text evidence="4">The sequence shown here is derived from an EMBL/GenBank/DDBJ whole genome shotgun (WGS) entry which is preliminary data.</text>
</comment>
<dbReference type="Proteomes" id="UP000070133">
    <property type="component" value="Unassembled WGS sequence"/>
</dbReference>
<keyword evidence="1" id="KW-0677">Repeat</keyword>
<organism evidence="4 5">
    <name type="scientific">Pseudocercospora eumusae</name>
    <dbReference type="NCBI Taxonomy" id="321146"/>
    <lineage>
        <taxon>Eukaryota</taxon>
        <taxon>Fungi</taxon>
        <taxon>Dikarya</taxon>
        <taxon>Ascomycota</taxon>
        <taxon>Pezizomycotina</taxon>
        <taxon>Dothideomycetes</taxon>
        <taxon>Dothideomycetidae</taxon>
        <taxon>Mycosphaerellales</taxon>
        <taxon>Mycosphaerellaceae</taxon>
        <taxon>Pseudocercospora</taxon>
    </lineage>
</organism>
<dbReference type="EMBL" id="LFZN01000022">
    <property type="protein sequence ID" value="KXT04272.1"/>
    <property type="molecule type" value="Genomic_DNA"/>
</dbReference>
<sequence length="101" mass="11228">MASNPSEAGVESTSPSMLERRNSLEKHLQRRPDEQDLKDRHILLDTTAAPALQARQQELERQRITDNLKKVSAHGCDSDAYDSGGSLAAVEHYLQQPEDSS</sequence>
<dbReference type="InterPro" id="IPR004018">
    <property type="entry name" value="RPEL_repeat"/>
</dbReference>
<gene>
    <name evidence="4" type="ORF">AC578_7896</name>
</gene>
<evidence type="ECO:0000313" key="4">
    <source>
        <dbReference type="EMBL" id="KXT04272.1"/>
    </source>
</evidence>
<accession>A0A139HPG6</accession>
<evidence type="ECO:0008006" key="6">
    <source>
        <dbReference type="Google" id="ProtNLM"/>
    </source>
</evidence>
<dbReference type="OrthoDB" id="10261467at2759"/>
<dbReference type="Pfam" id="PF02755">
    <property type="entry name" value="RPEL"/>
    <property type="match status" value="1"/>
</dbReference>
<feature type="repeat" description="RPEL" evidence="2">
    <location>
        <begin position="22"/>
        <end position="47"/>
    </location>
</feature>
<evidence type="ECO:0000313" key="5">
    <source>
        <dbReference type="Proteomes" id="UP000070133"/>
    </source>
</evidence>
<feature type="compositionally biased region" description="Basic and acidic residues" evidence="3">
    <location>
        <begin position="18"/>
        <end position="39"/>
    </location>
</feature>